<feature type="transmembrane region" description="Helical" evidence="5">
    <location>
        <begin position="427"/>
        <end position="450"/>
    </location>
</feature>
<organism evidence="6 7">
    <name type="scientific">Tigriopus californicus</name>
    <name type="common">Marine copepod</name>
    <dbReference type="NCBI Taxonomy" id="6832"/>
    <lineage>
        <taxon>Eukaryota</taxon>
        <taxon>Metazoa</taxon>
        <taxon>Ecdysozoa</taxon>
        <taxon>Arthropoda</taxon>
        <taxon>Crustacea</taxon>
        <taxon>Multicrustacea</taxon>
        <taxon>Hexanauplia</taxon>
        <taxon>Copepoda</taxon>
        <taxon>Harpacticoida</taxon>
        <taxon>Harpacticidae</taxon>
        <taxon>Tigriopus</taxon>
    </lineage>
</organism>
<keyword evidence="7" id="KW-1185">Reference proteome</keyword>
<proteinExistence type="predicted"/>
<feature type="transmembrane region" description="Helical" evidence="5">
    <location>
        <begin position="112"/>
        <end position="135"/>
    </location>
</feature>
<dbReference type="GO" id="GO:0016020">
    <property type="term" value="C:membrane"/>
    <property type="evidence" value="ECO:0007669"/>
    <property type="project" value="UniProtKB-SubCell"/>
</dbReference>
<protein>
    <recommendedName>
        <fullName evidence="8">Major facilitator superfamily (MFS) profile domain-containing protein</fullName>
    </recommendedName>
</protein>
<feature type="transmembrane region" description="Helical" evidence="5">
    <location>
        <begin position="394"/>
        <end position="415"/>
    </location>
</feature>
<feature type="transmembrane region" description="Helical" evidence="5">
    <location>
        <begin position="462"/>
        <end position="480"/>
    </location>
</feature>
<reference evidence="6 7" key="1">
    <citation type="journal article" date="2018" name="Nat. Ecol. Evol.">
        <title>Genomic signatures of mitonuclear coevolution across populations of Tigriopus californicus.</title>
        <authorList>
            <person name="Barreto F.S."/>
            <person name="Watson E.T."/>
            <person name="Lima T.G."/>
            <person name="Willett C.S."/>
            <person name="Edmands S."/>
            <person name="Li W."/>
            <person name="Burton R.S."/>
        </authorList>
    </citation>
    <scope>NUCLEOTIDE SEQUENCE [LARGE SCALE GENOMIC DNA]</scope>
    <source>
        <strain evidence="6 7">San Diego</strain>
    </source>
</reference>
<accession>A0A553N865</accession>
<comment type="subcellular location">
    <subcellularLocation>
        <location evidence="1">Membrane</location>
        <topology evidence="1">Multi-pass membrane protein</topology>
    </subcellularLocation>
</comment>
<dbReference type="SUPFAM" id="SSF103473">
    <property type="entry name" value="MFS general substrate transporter"/>
    <property type="match status" value="1"/>
</dbReference>
<feature type="transmembrane region" description="Helical" evidence="5">
    <location>
        <begin position="147"/>
        <end position="166"/>
    </location>
</feature>
<dbReference type="Proteomes" id="UP000318571">
    <property type="component" value="Chromosome 8"/>
</dbReference>
<keyword evidence="4 5" id="KW-0472">Membrane</keyword>
<feature type="transmembrane region" description="Helical" evidence="5">
    <location>
        <begin position="368"/>
        <end position="388"/>
    </location>
</feature>
<feature type="transmembrane region" description="Helical" evidence="5">
    <location>
        <begin position="337"/>
        <end position="356"/>
    </location>
</feature>
<evidence type="ECO:0000256" key="1">
    <source>
        <dbReference type="ARBA" id="ARBA00004141"/>
    </source>
</evidence>
<feature type="transmembrane region" description="Helical" evidence="5">
    <location>
        <begin position="298"/>
        <end position="317"/>
    </location>
</feature>
<dbReference type="PANTHER" id="PTHR23507">
    <property type="entry name" value="ZGC:174356"/>
    <property type="match status" value="1"/>
</dbReference>
<evidence type="ECO:0008006" key="8">
    <source>
        <dbReference type="Google" id="ProtNLM"/>
    </source>
</evidence>
<dbReference type="InterPro" id="IPR011701">
    <property type="entry name" value="MFS"/>
</dbReference>
<dbReference type="EMBL" id="VCGU01000459">
    <property type="protein sequence ID" value="TRY61635.1"/>
    <property type="molecule type" value="Genomic_DNA"/>
</dbReference>
<evidence type="ECO:0000256" key="2">
    <source>
        <dbReference type="ARBA" id="ARBA00022692"/>
    </source>
</evidence>
<dbReference type="Pfam" id="PF07690">
    <property type="entry name" value="MFS_1"/>
    <property type="match status" value="1"/>
</dbReference>
<evidence type="ECO:0000313" key="7">
    <source>
        <dbReference type="Proteomes" id="UP000318571"/>
    </source>
</evidence>
<gene>
    <name evidence="6" type="ORF">TCAL_08476</name>
</gene>
<comment type="caution">
    <text evidence="6">The sequence shown here is derived from an EMBL/GenBank/DDBJ whole genome shotgun (WGS) entry which is preliminary data.</text>
</comment>
<dbReference type="PANTHER" id="PTHR23507:SF1">
    <property type="entry name" value="FI18259P1-RELATED"/>
    <property type="match status" value="1"/>
</dbReference>
<keyword evidence="2 5" id="KW-0812">Transmembrane</keyword>
<sequence>MMIIKSGSISARLRHITRNITVEPVIVLYLISIGLNEVIRPNLLIQKACRQKLNFSEDLCNDLNNDNHTSELDEVQQEVSNYEGTLSLAAFFPRVIYALIAGAWSDRFGRKFIIGMPVFGQVLLSLSLLLNYAFLLEFPFGMLYLEFLNELCGSFVLYYLGIYSYISDVTSNKNRTTRLSFADGTDYISTMIGTSSSGPLFKFLGFYFVFGASATLSLCAVVYLACFVQESKPLGQAEKETGEMMVSQPESYGAYDATPSVENLPRTKKTYCQKLPFPSDFLASFKTILKPRAGHGRLMIWMLLFNFACYIFAYNGTEGSHRYLFATKKYGWDEQEFTVFLSIYRILYLVTLWLILPVLSRYFQLHDACVAIIACITGAVGMGFPALIEPSWAFFLGSFISSFSPAATIVVRSMASRCVEENEVGRVFAMISFISAISSSLITAAFQAIYSTTLNTFPETFLLVNAAFFVATIPNNIFLWNRLGSVQHDLTRAQIE</sequence>
<keyword evidence="3 5" id="KW-1133">Transmembrane helix</keyword>
<evidence type="ECO:0000256" key="3">
    <source>
        <dbReference type="ARBA" id="ARBA00022989"/>
    </source>
</evidence>
<dbReference type="InterPro" id="IPR036259">
    <property type="entry name" value="MFS_trans_sf"/>
</dbReference>
<dbReference type="OMA" id="GRIAISM"/>
<evidence type="ECO:0000313" key="6">
    <source>
        <dbReference type="EMBL" id="TRY61635.1"/>
    </source>
</evidence>
<name>A0A553N865_TIGCA</name>
<dbReference type="AlphaFoldDB" id="A0A553N865"/>
<feature type="transmembrane region" description="Helical" evidence="5">
    <location>
        <begin position="204"/>
        <end position="226"/>
    </location>
</feature>
<evidence type="ECO:0000256" key="5">
    <source>
        <dbReference type="SAM" id="Phobius"/>
    </source>
</evidence>
<dbReference type="Gene3D" id="1.20.1250.20">
    <property type="entry name" value="MFS general substrate transporter like domains"/>
    <property type="match status" value="1"/>
</dbReference>
<dbReference type="GO" id="GO:0022857">
    <property type="term" value="F:transmembrane transporter activity"/>
    <property type="evidence" value="ECO:0007669"/>
    <property type="project" value="InterPro"/>
</dbReference>
<evidence type="ECO:0000256" key="4">
    <source>
        <dbReference type="ARBA" id="ARBA00023136"/>
    </source>
</evidence>